<feature type="domain" description="F-box/LRR-repeat protein 15-like leucin rich repeat" evidence="3">
    <location>
        <begin position="322"/>
        <end position="474"/>
    </location>
</feature>
<reference evidence="4 5" key="1">
    <citation type="submission" date="2016-09" db="EMBL/GenBank/DDBJ databases">
        <title>Extensive genetic diversity and differential bi-allelic expression allows diatom success in the polar Southern Ocean.</title>
        <authorList>
            <consortium name="DOE Joint Genome Institute"/>
            <person name="Mock T."/>
            <person name="Otillar R.P."/>
            <person name="Strauss J."/>
            <person name="Dupont C."/>
            <person name="Frickenhaus S."/>
            <person name="Maumus F."/>
            <person name="Mcmullan M."/>
            <person name="Sanges R."/>
            <person name="Schmutz J."/>
            <person name="Toseland A."/>
            <person name="Valas R."/>
            <person name="Veluchamy A."/>
            <person name="Ward B.J."/>
            <person name="Allen A."/>
            <person name="Barry K."/>
            <person name="Falciatore A."/>
            <person name="Ferrante M."/>
            <person name="Fortunato A.E."/>
            <person name="Gloeckner G."/>
            <person name="Gruber A."/>
            <person name="Hipkin R."/>
            <person name="Janech M."/>
            <person name="Kroth P."/>
            <person name="Leese F."/>
            <person name="Lindquist E."/>
            <person name="Lyon B.R."/>
            <person name="Martin J."/>
            <person name="Mayer C."/>
            <person name="Parker M."/>
            <person name="Quesneville H."/>
            <person name="Raymond J."/>
            <person name="Uhlig C."/>
            <person name="Valentin K.U."/>
            <person name="Worden A.Z."/>
            <person name="Armbrust E.V."/>
            <person name="Bowler C."/>
            <person name="Green B."/>
            <person name="Moulton V."/>
            <person name="Van Oosterhout C."/>
            <person name="Grigoriev I."/>
        </authorList>
    </citation>
    <scope>NUCLEOTIDE SEQUENCE [LARGE SCALE GENOMIC DNA]</scope>
    <source>
        <strain evidence="4 5">CCMP1102</strain>
    </source>
</reference>
<keyword evidence="1" id="KW-0175">Coiled coil</keyword>
<evidence type="ECO:0000259" key="3">
    <source>
        <dbReference type="Pfam" id="PF25372"/>
    </source>
</evidence>
<dbReference type="SUPFAM" id="SSF52047">
    <property type="entry name" value="RNI-like"/>
    <property type="match status" value="1"/>
</dbReference>
<sequence>MHCGDKKKRSTSPPRRRQRNDLHRRRPTEIIIKIISAAYGPCEECDYGDSDDVTIPLTRDCARFIREMLILALKREEQELENEHRQFPKHSEQQQKQDKCNNVVRAPPTVDGKIQGFIYLVPLPSSSGRKNMTPALGRKEREFVSMNAVFGDPCPGTSKRLEISYKVTEVFTSSDSTLRTTPSPRPRTEIHRAIFAEHEIVKLRRCLTTMNSTTLIEDEYGEDELENSTSTSCSSSDQIPWQLQPETSEIILPIVLPFLDLWERMQCRLICRCWKKIVQECGVSQTIDVNDKSMIKIIRTTNTGETNNNNNNYFTRSILRGLLAYSYSSLRSLFLSGFEELQKEDLHSAIPHLKNLYALDVSRCHHLDDSTLQLLARPDVPSSSTLRVLYLKSVRRITDVGLKAICHSNKKLEVLDLSQLTSITDEGGRCIQQLTKLRALFLRDNWRLTNESLDAITTTCVKLEQLTLWGCVRLRHLKFDSGNDINTTNTSDRLVILNLWGIHDLQDDAAHALSNLPNLNSLIVSECHRLTDRFVQTFAEGMKERYLQHFDLRYLKRITDTAIVAIALNLRDLFSLDLTFVQTNR</sequence>
<dbReference type="InterPro" id="IPR006553">
    <property type="entry name" value="Leu-rich_rpt_Cys-con_subtyp"/>
</dbReference>
<dbReference type="GO" id="GO:0031146">
    <property type="term" value="P:SCF-dependent proteasomal ubiquitin-dependent protein catabolic process"/>
    <property type="evidence" value="ECO:0007669"/>
    <property type="project" value="TreeGrafter"/>
</dbReference>
<dbReference type="GO" id="GO:0019005">
    <property type="term" value="C:SCF ubiquitin ligase complex"/>
    <property type="evidence" value="ECO:0007669"/>
    <property type="project" value="TreeGrafter"/>
</dbReference>
<evidence type="ECO:0000313" key="4">
    <source>
        <dbReference type="EMBL" id="OEU13991.1"/>
    </source>
</evidence>
<dbReference type="Pfam" id="PF25372">
    <property type="entry name" value="DUF7885"/>
    <property type="match status" value="1"/>
</dbReference>
<feature type="region of interest" description="Disordered" evidence="2">
    <location>
        <begin position="1"/>
        <end position="25"/>
    </location>
</feature>
<evidence type="ECO:0000256" key="1">
    <source>
        <dbReference type="SAM" id="Coils"/>
    </source>
</evidence>
<dbReference type="EMBL" id="KV784361">
    <property type="protein sequence ID" value="OEU13991.1"/>
    <property type="molecule type" value="Genomic_DNA"/>
</dbReference>
<evidence type="ECO:0000313" key="5">
    <source>
        <dbReference type="Proteomes" id="UP000095751"/>
    </source>
</evidence>
<feature type="coiled-coil region" evidence="1">
    <location>
        <begin position="66"/>
        <end position="93"/>
    </location>
</feature>
<name>A0A1E7F739_9STRA</name>
<dbReference type="InterPro" id="IPR032675">
    <property type="entry name" value="LRR_dom_sf"/>
</dbReference>
<protein>
    <submittedName>
        <fullName evidence="4">RNI-like protein</fullName>
    </submittedName>
</protein>
<keyword evidence="5" id="KW-1185">Reference proteome</keyword>
<dbReference type="SMART" id="SM00367">
    <property type="entry name" value="LRR_CC"/>
    <property type="match status" value="6"/>
</dbReference>
<dbReference type="AlphaFoldDB" id="A0A1E7F739"/>
<gene>
    <name evidence="4" type="ORF">FRACYDRAFT_242344</name>
</gene>
<dbReference type="PANTHER" id="PTHR13318">
    <property type="entry name" value="PARTNER OF PAIRED, ISOFORM B-RELATED"/>
    <property type="match status" value="1"/>
</dbReference>
<dbReference type="OrthoDB" id="550575at2759"/>
<dbReference type="Proteomes" id="UP000095751">
    <property type="component" value="Unassembled WGS sequence"/>
</dbReference>
<proteinExistence type="predicted"/>
<dbReference type="KEGG" id="fcy:FRACYDRAFT_242344"/>
<dbReference type="InParanoid" id="A0A1E7F739"/>
<accession>A0A1E7F739</accession>
<dbReference type="PANTHER" id="PTHR13318:SF105">
    <property type="entry name" value="F-BOX_LRR-REPEAT PROTEIN 3"/>
    <property type="match status" value="1"/>
</dbReference>
<dbReference type="InterPro" id="IPR057207">
    <property type="entry name" value="FBXL15_LRR"/>
</dbReference>
<dbReference type="Gene3D" id="3.80.10.10">
    <property type="entry name" value="Ribonuclease Inhibitor"/>
    <property type="match status" value="1"/>
</dbReference>
<evidence type="ECO:0000256" key="2">
    <source>
        <dbReference type="SAM" id="MobiDB-lite"/>
    </source>
</evidence>
<organism evidence="4 5">
    <name type="scientific">Fragilariopsis cylindrus CCMP1102</name>
    <dbReference type="NCBI Taxonomy" id="635003"/>
    <lineage>
        <taxon>Eukaryota</taxon>
        <taxon>Sar</taxon>
        <taxon>Stramenopiles</taxon>
        <taxon>Ochrophyta</taxon>
        <taxon>Bacillariophyta</taxon>
        <taxon>Bacillariophyceae</taxon>
        <taxon>Bacillariophycidae</taxon>
        <taxon>Bacillariales</taxon>
        <taxon>Bacillariaceae</taxon>
        <taxon>Fragilariopsis</taxon>
    </lineage>
</organism>